<dbReference type="EMBL" id="PYOZ01000020">
    <property type="protein sequence ID" value="PSX43218.1"/>
    <property type="molecule type" value="Genomic_DNA"/>
</dbReference>
<keyword evidence="3" id="KW-1185">Reference proteome</keyword>
<dbReference type="Pfam" id="PF13443">
    <property type="entry name" value="HTH_26"/>
    <property type="match status" value="1"/>
</dbReference>
<proteinExistence type="predicted"/>
<evidence type="ECO:0000313" key="2">
    <source>
        <dbReference type="EMBL" id="PSX43218.1"/>
    </source>
</evidence>
<sequence length="155" mass="17572">MGSFSESFSYSLGDFCMGVIKMRFRRTDDKYIELRAAFKQNLIKYMNRDGMTHAELARALGVSRSSVTRYLSDDEKTGSMPNLDVLEKMTQVFRCEVEDLVPTIAPGANSRFISIDTSTNQTIAEGLLGIISERDIKAIVRIAKRMKEEQDKQNN</sequence>
<dbReference type="GO" id="GO:0003677">
    <property type="term" value="F:DNA binding"/>
    <property type="evidence" value="ECO:0007669"/>
    <property type="project" value="InterPro"/>
</dbReference>
<accession>A0AAX0YQS4</accession>
<dbReference type="Gene3D" id="1.10.260.40">
    <property type="entry name" value="lambda repressor-like DNA-binding domains"/>
    <property type="match status" value="1"/>
</dbReference>
<comment type="caution">
    <text evidence="2">The sequence shown here is derived from an EMBL/GenBank/DDBJ whole genome shotgun (WGS) entry which is preliminary data.</text>
</comment>
<evidence type="ECO:0000259" key="1">
    <source>
        <dbReference type="PROSITE" id="PS50943"/>
    </source>
</evidence>
<dbReference type="PROSITE" id="PS50943">
    <property type="entry name" value="HTH_CROC1"/>
    <property type="match status" value="1"/>
</dbReference>
<organism evidence="2 3">
    <name type="scientific">Photobacterium kishitanii</name>
    <dbReference type="NCBI Taxonomy" id="318456"/>
    <lineage>
        <taxon>Bacteria</taxon>
        <taxon>Pseudomonadati</taxon>
        <taxon>Pseudomonadota</taxon>
        <taxon>Gammaproteobacteria</taxon>
        <taxon>Vibrionales</taxon>
        <taxon>Vibrionaceae</taxon>
        <taxon>Photobacterium</taxon>
    </lineage>
</organism>
<evidence type="ECO:0000313" key="3">
    <source>
        <dbReference type="Proteomes" id="UP000240728"/>
    </source>
</evidence>
<dbReference type="InterPro" id="IPR001387">
    <property type="entry name" value="Cro/C1-type_HTH"/>
</dbReference>
<name>A0AAX0YQS4_9GAMM</name>
<dbReference type="SUPFAM" id="SSF47413">
    <property type="entry name" value="lambda repressor-like DNA-binding domains"/>
    <property type="match status" value="1"/>
</dbReference>
<protein>
    <submittedName>
        <fullName evidence="2">XRE family transcriptional regulator</fullName>
    </submittedName>
</protein>
<dbReference type="SMART" id="SM00530">
    <property type="entry name" value="HTH_XRE"/>
    <property type="match status" value="1"/>
</dbReference>
<dbReference type="AlphaFoldDB" id="A0AAX0YQS4"/>
<gene>
    <name evidence="2" type="ORF">C0W53_20225</name>
</gene>
<dbReference type="Proteomes" id="UP000240728">
    <property type="component" value="Unassembled WGS sequence"/>
</dbReference>
<feature type="domain" description="HTH cro/C1-type" evidence="1">
    <location>
        <begin position="42"/>
        <end position="100"/>
    </location>
</feature>
<dbReference type="InterPro" id="IPR010982">
    <property type="entry name" value="Lambda_DNA-bd_dom_sf"/>
</dbReference>
<reference evidence="2 3" key="1">
    <citation type="submission" date="2018-01" db="EMBL/GenBank/DDBJ databases">
        <title>Whole genome sequencing of Histamine producing bacteria.</title>
        <authorList>
            <person name="Butler K."/>
        </authorList>
    </citation>
    <scope>NUCLEOTIDE SEQUENCE [LARGE SCALE GENOMIC DNA]</scope>
    <source>
        <strain evidence="2 3">A1-4</strain>
    </source>
</reference>
<dbReference type="CDD" id="cd00093">
    <property type="entry name" value="HTH_XRE"/>
    <property type="match status" value="1"/>
</dbReference>